<name>A0ABQ5UA76_9HYPH</name>
<feature type="domain" description="Inosine/uridine-preferring nucleoside hydrolase" evidence="1">
    <location>
        <begin position="20"/>
        <end position="311"/>
    </location>
</feature>
<evidence type="ECO:0000313" key="3">
    <source>
        <dbReference type="Proteomes" id="UP001161406"/>
    </source>
</evidence>
<dbReference type="EMBL" id="BSNG01000001">
    <property type="protein sequence ID" value="GLQ08080.1"/>
    <property type="molecule type" value="Genomic_DNA"/>
</dbReference>
<proteinExistence type="predicted"/>
<gene>
    <name evidence="2" type="ORF">GCM10007913_00120</name>
</gene>
<reference evidence="2" key="2">
    <citation type="submission" date="2023-01" db="EMBL/GenBank/DDBJ databases">
        <title>Draft genome sequence of Devosia yakushimensis strain NBRC 103855.</title>
        <authorList>
            <person name="Sun Q."/>
            <person name="Mori K."/>
        </authorList>
    </citation>
    <scope>NUCLEOTIDE SEQUENCE</scope>
    <source>
        <strain evidence="2">NBRC 103855</strain>
    </source>
</reference>
<dbReference type="Proteomes" id="UP001161406">
    <property type="component" value="Unassembled WGS sequence"/>
</dbReference>
<dbReference type="Pfam" id="PF01156">
    <property type="entry name" value="IU_nuc_hydro"/>
    <property type="match status" value="1"/>
</dbReference>
<protein>
    <recommendedName>
        <fullName evidence="1">Inosine/uridine-preferring nucleoside hydrolase domain-containing protein</fullName>
    </recommendedName>
</protein>
<dbReference type="InterPro" id="IPR001910">
    <property type="entry name" value="Inosine/uridine_hydrolase_dom"/>
</dbReference>
<dbReference type="SUPFAM" id="SSF53590">
    <property type="entry name" value="Nucleoside hydrolase"/>
    <property type="match status" value="1"/>
</dbReference>
<dbReference type="Gene3D" id="3.90.245.10">
    <property type="entry name" value="Ribonucleoside hydrolase-like"/>
    <property type="match status" value="1"/>
</dbReference>
<reference evidence="2" key="1">
    <citation type="journal article" date="2014" name="Int. J. Syst. Evol. Microbiol.">
        <title>Complete genome of a new Firmicutes species belonging to the dominant human colonic microbiota ('Ruminococcus bicirculans') reveals two chromosomes and a selective capacity to utilize plant glucans.</title>
        <authorList>
            <consortium name="NISC Comparative Sequencing Program"/>
            <person name="Wegmann U."/>
            <person name="Louis P."/>
            <person name="Goesmann A."/>
            <person name="Henrissat B."/>
            <person name="Duncan S.H."/>
            <person name="Flint H.J."/>
        </authorList>
    </citation>
    <scope>NUCLEOTIDE SEQUENCE</scope>
    <source>
        <strain evidence="2">NBRC 103855</strain>
    </source>
</reference>
<accession>A0ABQ5UA76</accession>
<evidence type="ECO:0000259" key="1">
    <source>
        <dbReference type="Pfam" id="PF01156"/>
    </source>
</evidence>
<evidence type="ECO:0000313" key="2">
    <source>
        <dbReference type="EMBL" id="GLQ08080.1"/>
    </source>
</evidence>
<dbReference type="RefSeq" id="WP_284386730.1">
    <property type="nucleotide sequence ID" value="NZ_BSNG01000001.1"/>
</dbReference>
<organism evidence="2 3">
    <name type="scientific">Devosia yakushimensis</name>
    <dbReference type="NCBI Taxonomy" id="470028"/>
    <lineage>
        <taxon>Bacteria</taxon>
        <taxon>Pseudomonadati</taxon>
        <taxon>Pseudomonadota</taxon>
        <taxon>Alphaproteobacteria</taxon>
        <taxon>Hyphomicrobiales</taxon>
        <taxon>Devosiaceae</taxon>
        <taxon>Devosia</taxon>
    </lineage>
</organism>
<keyword evidence="3" id="KW-1185">Reference proteome</keyword>
<sequence length="324" mass="35035">MSGSSPLALDWPLVRPRARVIVDNDFSGDPDDLVQMAHHLLSPSVEIRAIIASHLSVGDPWDRSTQQAANALAKINELLDVMGLAGRHLVLKGAETALPAPGRPQVTPAAEAIIAEAMREDTDLPLYFAAGAGLTELASAWLMEPRIGKRITLVWIGGPEYADIAPPPPGSSGPEYNLRIDIAAAQVVFNQSDIAIWQVPRSTYRQLLLSYAELLTNVRPHGALGRYLADNIERVMQWTSGFRHGIGETYVMGDSPLVTLTALQSSFEADPSSSSYVTRPAPEIADDGSYVPDSGGRPIRVYTQIDGRLTFGDFFAKLQLAAQI</sequence>
<comment type="caution">
    <text evidence="2">The sequence shown here is derived from an EMBL/GenBank/DDBJ whole genome shotgun (WGS) entry which is preliminary data.</text>
</comment>
<dbReference type="InterPro" id="IPR036452">
    <property type="entry name" value="Ribo_hydro-like"/>
</dbReference>